<dbReference type="InterPro" id="IPR036812">
    <property type="entry name" value="NAD(P)_OxRdtase_dom_sf"/>
</dbReference>
<organism evidence="2 3">
    <name type="scientific">Mycolicibacterium komossense</name>
    <dbReference type="NCBI Taxonomy" id="1779"/>
    <lineage>
        <taxon>Bacteria</taxon>
        <taxon>Bacillati</taxon>
        <taxon>Actinomycetota</taxon>
        <taxon>Actinomycetes</taxon>
        <taxon>Mycobacteriales</taxon>
        <taxon>Mycobacteriaceae</taxon>
        <taxon>Mycolicibacterium</taxon>
    </lineage>
</organism>
<sequence>MSLSPADKLGLGLAAVGRPAYLTGGRDADLGGARSVSEMRARTLDILNTAYDNGIRYIDTARSYGLAEEFLADWLRVRPEATDVVVASKWGYRYVGDWRLDVDVHEVKEHTLEAFEQQWHESQTLLGGRLSLYQVHSVTEDSPLLRDERLQRALADLRSSGLAVGFSTSGPRQAATIRAALTLRVDGAPLFDSVQSTWNLLETSAAPALAEAHAAGVTVILKECFANGRLAPAAQDPAPGLHNAVRTAADLGVGVDQLAIAAAAHQPWATRVLSGAATADQVRSHVAGVALELTPAQLADLTGRAEEPDEYWAARSRRAWN</sequence>
<dbReference type="RefSeq" id="WP_264069014.1">
    <property type="nucleotide sequence ID" value="NZ_JACKTY010000031.1"/>
</dbReference>
<dbReference type="InterPro" id="IPR053135">
    <property type="entry name" value="AKR2_Oxidoreductase"/>
</dbReference>
<evidence type="ECO:0000313" key="3">
    <source>
        <dbReference type="Proteomes" id="UP001526201"/>
    </source>
</evidence>
<dbReference type="SUPFAM" id="SSF51430">
    <property type="entry name" value="NAD(P)-linked oxidoreductase"/>
    <property type="match status" value="1"/>
</dbReference>
<keyword evidence="3" id="KW-1185">Reference proteome</keyword>
<protein>
    <submittedName>
        <fullName evidence="2">Aldo/keto reductase</fullName>
    </submittedName>
</protein>
<gene>
    <name evidence="2" type="ORF">H7J73_18275</name>
</gene>
<name>A0ABT3CEQ2_9MYCO</name>
<dbReference type="PANTHER" id="PTHR43312">
    <property type="entry name" value="D-THREO-ALDOSE 1-DEHYDROGENASE"/>
    <property type="match status" value="1"/>
</dbReference>
<dbReference type="InterPro" id="IPR023210">
    <property type="entry name" value="NADP_OxRdtase_dom"/>
</dbReference>
<dbReference type="PANTHER" id="PTHR43312:SF1">
    <property type="entry name" value="NADP-DEPENDENT OXIDOREDUCTASE DOMAIN-CONTAINING PROTEIN"/>
    <property type="match status" value="1"/>
</dbReference>
<accession>A0ABT3CEQ2</accession>
<proteinExistence type="predicted"/>
<dbReference type="Proteomes" id="UP001526201">
    <property type="component" value="Unassembled WGS sequence"/>
</dbReference>
<feature type="domain" description="NADP-dependent oxidoreductase" evidence="1">
    <location>
        <begin position="41"/>
        <end position="302"/>
    </location>
</feature>
<dbReference type="Gene3D" id="3.20.20.100">
    <property type="entry name" value="NADP-dependent oxidoreductase domain"/>
    <property type="match status" value="1"/>
</dbReference>
<evidence type="ECO:0000259" key="1">
    <source>
        <dbReference type="Pfam" id="PF00248"/>
    </source>
</evidence>
<dbReference type="Pfam" id="PF00248">
    <property type="entry name" value="Aldo_ket_red"/>
    <property type="match status" value="1"/>
</dbReference>
<comment type="caution">
    <text evidence="2">The sequence shown here is derived from an EMBL/GenBank/DDBJ whole genome shotgun (WGS) entry which is preliminary data.</text>
</comment>
<reference evidence="2 3" key="1">
    <citation type="journal article" date="2022" name="BMC Genomics">
        <title>Comparative genome analysis of mycobacteria focusing on tRNA and non-coding RNA.</title>
        <authorList>
            <person name="Behra P.R.K."/>
            <person name="Pettersson B.M.F."/>
            <person name="Ramesh M."/>
            <person name="Das S."/>
            <person name="Dasgupta S."/>
            <person name="Kirsebom L.A."/>
        </authorList>
    </citation>
    <scope>NUCLEOTIDE SEQUENCE [LARGE SCALE GENOMIC DNA]</scope>
    <source>
        <strain evidence="2 3">DSM 44078</strain>
    </source>
</reference>
<dbReference type="EMBL" id="JACKTY010000031">
    <property type="protein sequence ID" value="MCV7227963.1"/>
    <property type="molecule type" value="Genomic_DNA"/>
</dbReference>
<evidence type="ECO:0000313" key="2">
    <source>
        <dbReference type="EMBL" id="MCV7227963.1"/>
    </source>
</evidence>